<feature type="signal peptide" evidence="1">
    <location>
        <begin position="1"/>
        <end position="30"/>
    </location>
</feature>
<name>E3CZI1_9BACT</name>
<dbReference type="PANTHER" id="PTHR30535:SF34">
    <property type="entry name" value="MOLYBDATE-BINDING PROTEIN MOLA"/>
    <property type="match status" value="1"/>
</dbReference>
<dbReference type="Gene3D" id="3.40.50.1980">
    <property type="entry name" value="Nitrogenase molybdenum iron protein domain"/>
    <property type="match status" value="2"/>
</dbReference>
<gene>
    <name evidence="3" type="ORF">Apau_0439</name>
</gene>
<proteinExistence type="predicted"/>
<keyword evidence="1" id="KW-0732">Signal</keyword>
<dbReference type="RefSeq" id="WP_006300023.1">
    <property type="nucleotide sequence ID" value="NZ_CM001022.1"/>
</dbReference>
<dbReference type="OrthoDB" id="9787830at2"/>
<feature type="chain" id="PRO_5003167267" evidence="1">
    <location>
        <begin position="31"/>
        <end position="350"/>
    </location>
</feature>
<dbReference type="Proteomes" id="UP000005096">
    <property type="component" value="Chromosome"/>
</dbReference>
<accession>E3CZI1</accession>
<dbReference type="AlphaFoldDB" id="E3CZI1"/>
<keyword evidence="4" id="KW-1185">Reference proteome</keyword>
<evidence type="ECO:0000313" key="4">
    <source>
        <dbReference type="Proteomes" id="UP000005096"/>
    </source>
</evidence>
<dbReference type="InterPro" id="IPR050902">
    <property type="entry name" value="ABC_Transporter_SBP"/>
</dbReference>
<dbReference type="HOGENOM" id="CLU_038034_13_2_0"/>
<evidence type="ECO:0000256" key="1">
    <source>
        <dbReference type="SAM" id="SignalP"/>
    </source>
</evidence>
<sequence>MVRMQGRWKKTVWGVLAAGWVLLAAGAALAAPRIVTDMGGRKVTVPGEIRRVLITCYGGATHEVAVLGCADRIVGQPDMKRFPALVDLFPRFAKSPDAGSFDNVNVEEALKLKPHVVIASVTASKGNKQLEEAGLPVVQVLTGRADVPKLLQEFRMLGELLGQEKRAARLVAYWERKLKLLADRTASIPQKDRKRVYYLLGDFLHTNGSAWWGEALIRTAGGINVASELGKVREVNVEQLLAWNPEVILISPNEGRPLTKADVAGHPQLRNLRAVKEGNLHTCPIGAFWWDRPSPEAILGFLWLAKTLYPERFLDLDLKKETRDFYAAFYGSAPTDARIEGFFDPLGSRR</sequence>
<dbReference type="PROSITE" id="PS50983">
    <property type="entry name" value="FE_B12_PBP"/>
    <property type="match status" value="1"/>
</dbReference>
<dbReference type="PaxDb" id="584708-Apau_0439"/>
<organism evidence="3 4">
    <name type="scientific">Aminomonas paucivorans DSM 12260</name>
    <dbReference type="NCBI Taxonomy" id="584708"/>
    <lineage>
        <taxon>Bacteria</taxon>
        <taxon>Thermotogati</taxon>
        <taxon>Synergistota</taxon>
        <taxon>Synergistia</taxon>
        <taxon>Synergistales</taxon>
        <taxon>Synergistaceae</taxon>
        <taxon>Aminomonas</taxon>
    </lineage>
</organism>
<dbReference type="Gene3D" id="1.20.58.2180">
    <property type="match status" value="1"/>
</dbReference>
<feature type="domain" description="Fe/B12 periplasmic-binding" evidence="2">
    <location>
        <begin position="52"/>
        <end position="312"/>
    </location>
</feature>
<dbReference type="PANTHER" id="PTHR30535">
    <property type="entry name" value="VITAMIN B12-BINDING PROTEIN"/>
    <property type="match status" value="1"/>
</dbReference>
<dbReference type="Pfam" id="PF01497">
    <property type="entry name" value="Peripla_BP_2"/>
    <property type="match status" value="1"/>
</dbReference>
<protein>
    <submittedName>
        <fullName evidence="3">Periplasmic binding protein</fullName>
    </submittedName>
</protein>
<dbReference type="SUPFAM" id="SSF53807">
    <property type="entry name" value="Helical backbone' metal receptor"/>
    <property type="match status" value="1"/>
</dbReference>
<evidence type="ECO:0000259" key="2">
    <source>
        <dbReference type="PROSITE" id="PS50983"/>
    </source>
</evidence>
<dbReference type="eggNOG" id="COG0614">
    <property type="taxonomic scope" value="Bacteria"/>
</dbReference>
<dbReference type="EMBL" id="CM001022">
    <property type="protein sequence ID" value="EFQ22873.1"/>
    <property type="molecule type" value="Genomic_DNA"/>
</dbReference>
<dbReference type="CDD" id="cd01142">
    <property type="entry name" value="TroA_e"/>
    <property type="match status" value="1"/>
</dbReference>
<evidence type="ECO:0000313" key="3">
    <source>
        <dbReference type="EMBL" id="EFQ22873.1"/>
    </source>
</evidence>
<dbReference type="InterPro" id="IPR002491">
    <property type="entry name" value="ABC_transptr_periplasmic_BD"/>
</dbReference>
<dbReference type="STRING" id="584708.Apau_0439"/>
<reference evidence="3 4" key="1">
    <citation type="journal article" date="2010" name="Stand. Genomic Sci.">
        <title>Non-contiguous finished genome sequence of Aminomonas paucivorans type strain (GLU-3).</title>
        <authorList>
            <person name="Pitluck S."/>
            <person name="Yasawong M."/>
            <person name="Held B."/>
            <person name="Lapidus A."/>
            <person name="Nolan M."/>
            <person name="Copeland A."/>
            <person name="Lucas S."/>
            <person name="Del Rio T.G."/>
            <person name="Tice H."/>
            <person name="Cheng J.F."/>
            <person name="Chertkov O."/>
            <person name="Goodwin L."/>
            <person name="Tapia R."/>
            <person name="Han C."/>
            <person name="Liolios K."/>
            <person name="Ivanova N."/>
            <person name="Mavromatis K."/>
            <person name="Ovchinnikova G."/>
            <person name="Pati A."/>
            <person name="Chen A."/>
            <person name="Palaniappan K."/>
            <person name="Land M."/>
            <person name="Hauser L."/>
            <person name="Chang Y.J."/>
            <person name="Jeffries C.D."/>
            <person name="Pukall R."/>
            <person name="Spring S."/>
            <person name="Rohde M."/>
            <person name="Sikorski J."/>
            <person name="Goker M."/>
            <person name="Woyke T."/>
            <person name="Bristow J."/>
            <person name="Eisen J.A."/>
            <person name="Markowitz V."/>
            <person name="Hugenholtz P."/>
            <person name="Kyrpides N.C."/>
            <person name="Klenk H.P."/>
        </authorList>
    </citation>
    <scope>NUCLEOTIDE SEQUENCE [LARGE SCALE GENOMIC DNA]</scope>
    <source>
        <strain evidence="3 4">DSM 12260</strain>
    </source>
</reference>